<feature type="domain" description="Plastid lipid-associated protein/fibrillin conserved" evidence="4">
    <location>
        <begin position="48"/>
        <end position="260"/>
    </location>
</feature>
<comment type="caution">
    <text evidence="5">The sequence shown here is derived from an EMBL/GenBank/DDBJ whole genome shotgun (WGS) entry which is preliminary data.</text>
</comment>
<keyword evidence="2" id="KW-0934">Plastid</keyword>
<evidence type="ECO:0000259" key="4">
    <source>
        <dbReference type="Pfam" id="PF04755"/>
    </source>
</evidence>
<accession>S8D2D3</accession>
<dbReference type="Proteomes" id="UP000015453">
    <property type="component" value="Unassembled WGS sequence"/>
</dbReference>
<dbReference type="Pfam" id="PF04755">
    <property type="entry name" value="PAP_fibrillin"/>
    <property type="match status" value="1"/>
</dbReference>
<organism evidence="5 6">
    <name type="scientific">Genlisea aurea</name>
    <dbReference type="NCBI Taxonomy" id="192259"/>
    <lineage>
        <taxon>Eukaryota</taxon>
        <taxon>Viridiplantae</taxon>
        <taxon>Streptophyta</taxon>
        <taxon>Embryophyta</taxon>
        <taxon>Tracheophyta</taxon>
        <taxon>Spermatophyta</taxon>
        <taxon>Magnoliopsida</taxon>
        <taxon>eudicotyledons</taxon>
        <taxon>Gunneridae</taxon>
        <taxon>Pentapetalae</taxon>
        <taxon>asterids</taxon>
        <taxon>lamiids</taxon>
        <taxon>Lamiales</taxon>
        <taxon>Lentibulariaceae</taxon>
        <taxon>Genlisea</taxon>
    </lineage>
</organism>
<protein>
    <submittedName>
        <fullName evidence="5">Fibrillin 8</fullName>
    </submittedName>
</protein>
<name>S8D2D3_9LAMI</name>
<keyword evidence="6" id="KW-1185">Reference proteome</keyword>
<evidence type="ECO:0000256" key="1">
    <source>
        <dbReference type="ARBA" id="ARBA00004474"/>
    </source>
</evidence>
<dbReference type="PANTHER" id="PTHR31906">
    <property type="entry name" value="PLASTID-LIPID-ASSOCIATED PROTEIN 4, CHLOROPLASTIC-RELATED"/>
    <property type="match status" value="1"/>
</dbReference>
<evidence type="ECO:0000256" key="2">
    <source>
        <dbReference type="ARBA" id="ARBA00022640"/>
    </source>
</evidence>
<dbReference type="EMBL" id="AUSU01000267">
    <property type="protein sequence ID" value="EPS73864.1"/>
    <property type="molecule type" value="Genomic_DNA"/>
</dbReference>
<comment type="subcellular location">
    <subcellularLocation>
        <location evidence="1">Plastid</location>
    </subcellularLocation>
</comment>
<evidence type="ECO:0000313" key="5">
    <source>
        <dbReference type="EMBL" id="EPS73864.1"/>
    </source>
</evidence>
<sequence>MAATALPIQFHKLQPLSSVGRNPRLFPAARAAVSSDRVYAATELENRKFELLKAAADTQRGLSATALQRSSIEEALVSVESFDVEKPIELSSLEGTWRLQYTSAPDVLILFQASANLPFFNVGQVFQKFESHNETDRGVVRNIVRWTVPGLLEDEEGATLIVSARFSVVSRRNIQLEFEEVAVESINISEEVQAVLAPALLPRSFINLQANILQYIRSFRAQIPISASPRRSVGGLYYLSFLDGDMLLGRSIGGGGVFVFTKSQPFISY</sequence>
<reference evidence="5 6" key="1">
    <citation type="journal article" date="2013" name="BMC Genomics">
        <title>The miniature genome of a carnivorous plant Genlisea aurea contains a low number of genes and short non-coding sequences.</title>
        <authorList>
            <person name="Leushkin E.V."/>
            <person name="Sutormin R.A."/>
            <person name="Nabieva E.R."/>
            <person name="Penin A.A."/>
            <person name="Kondrashov A.S."/>
            <person name="Logacheva M.D."/>
        </authorList>
    </citation>
    <scope>NUCLEOTIDE SEQUENCE [LARGE SCALE GENOMIC DNA]</scope>
</reference>
<keyword evidence="3" id="KW-0809">Transit peptide</keyword>
<dbReference type="OrthoDB" id="550273at2759"/>
<dbReference type="GO" id="GO:0009536">
    <property type="term" value="C:plastid"/>
    <property type="evidence" value="ECO:0007669"/>
    <property type="project" value="UniProtKB-SubCell"/>
</dbReference>
<dbReference type="InterPro" id="IPR039633">
    <property type="entry name" value="PAP"/>
</dbReference>
<gene>
    <name evidence="5" type="ORF">M569_00892</name>
</gene>
<dbReference type="InterPro" id="IPR006843">
    <property type="entry name" value="PAP/fibrillin_dom"/>
</dbReference>
<proteinExistence type="predicted"/>
<dbReference type="AlphaFoldDB" id="S8D2D3"/>
<evidence type="ECO:0000256" key="3">
    <source>
        <dbReference type="ARBA" id="ARBA00022946"/>
    </source>
</evidence>
<evidence type="ECO:0000313" key="6">
    <source>
        <dbReference type="Proteomes" id="UP000015453"/>
    </source>
</evidence>